<dbReference type="InterPro" id="IPR009019">
    <property type="entry name" value="KH_sf_prok-type"/>
</dbReference>
<evidence type="ECO:0000256" key="1">
    <source>
        <dbReference type="ARBA" id="ARBA00010761"/>
    </source>
</evidence>
<reference evidence="10 11" key="1">
    <citation type="journal article" date="2016" name="Nat. Commun.">
        <title>Thousands of microbial genomes shed light on interconnected biogeochemical processes in an aquifer system.</title>
        <authorList>
            <person name="Anantharaman K."/>
            <person name="Brown C.T."/>
            <person name="Hug L.A."/>
            <person name="Sharon I."/>
            <person name="Castelle C.J."/>
            <person name="Probst A.J."/>
            <person name="Thomas B.C."/>
            <person name="Singh A."/>
            <person name="Wilkins M.J."/>
            <person name="Karaoz U."/>
            <person name="Brodie E.L."/>
            <person name="Williams K.H."/>
            <person name="Hubbard S.S."/>
            <person name="Banfield J.F."/>
        </authorList>
    </citation>
    <scope>NUCLEOTIDE SEQUENCE [LARGE SCALE GENOMIC DNA]</scope>
</reference>
<evidence type="ECO:0000259" key="9">
    <source>
        <dbReference type="PROSITE" id="PS50823"/>
    </source>
</evidence>
<dbReference type="CDD" id="cd02412">
    <property type="entry name" value="KH-II_30S_S3"/>
    <property type="match status" value="1"/>
</dbReference>
<dbReference type="InterPro" id="IPR057258">
    <property type="entry name" value="Ribosomal_uS3"/>
</dbReference>
<dbReference type="InterPro" id="IPR015946">
    <property type="entry name" value="KH_dom-like_a/b"/>
</dbReference>
<evidence type="ECO:0000313" key="10">
    <source>
        <dbReference type="EMBL" id="OGH64506.1"/>
    </source>
</evidence>
<dbReference type="PANTHER" id="PTHR11760:SF19">
    <property type="entry name" value="SMALL RIBOSOMAL SUBUNIT PROTEIN US3C"/>
    <property type="match status" value="1"/>
</dbReference>
<dbReference type="InterPro" id="IPR005704">
    <property type="entry name" value="Ribosomal_uS3_bac-typ"/>
</dbReference>
<evidence type="ECO:0000313" key="11">
    <source>
        <dbReference type="Proteomes" id="UP000176282"/>
    </source>
</evidence>
<organism evidence="10 11">
    <name type="scientific">Candidatus Magasanikbacteria bacterium RIFCSPHIGHO2_02_FULL_47_14</name>
    <dbReference type="NCBI Taxonomy" id="1798680"/>
    <lineage>
        <taxon>Bacteria</taxon>
        <taxon>Candidatus Magasanikiibacteriota</taxon>
    </lineage>
</organism>
<sequence length="231" mass="25968">MGHKVHPKIHRTQVIYTWDSRWFSKKKYPQYVEEDLAIRGHLMKVCKEALIDSMSVERGPKNVTVTILASKPGVIIGRSGQGLDGLRKHIEKKILKMASKVTINVREVKNPALSAAIVAQTIVSDIQRRIPFRRVMKQSIERVKKAGALGVKIRLSGRLNGVEIARSEAMTAGKVPLITLRSDVDYYLAEAHTLYGKIGVKVWIYKGEIFGRKDKFNEEEPAQAAPKTKRG</sequence>
<dbReference type="PANTHER" id="PTHR11760">
    <property type="entry name" value="30S/40S RIBOSOMAL PROTEIN S3"/>
    <property type="match status" value="1"/>
</dbReference>
<dbReference type="HAMAP" id="MF_01309_B">
    <property type="entry name" value="Ribosomal_uS3_B"/>
    <property type="match status" value="1"/>
</dbReference>
<dbReference type="Proteomes" id="UP000176282">
    <property type="component" value="Unassembled WGS sequence"/>
</dbReference>
<comment type="caution">
    <text evidence="10">The sequence shown here is derived from an EMBL/GenBank/DDBJ whole genome shotgun (WGS) entry which is preliminary data.</text>
</comment>
<evidence type="ECO:0000256" key="8">
    <source>
        <dbReference type="HAMAP-Rule" id="MF_01309"/>
    </source>
</evidence>
<keyword evidence="3 8" id="KW-0694">RNA-binding</keyword>
<dbReference type="AlphaFoldDB" id="A0A1F6LYQ7"/>
<evidence type="ECO:0000256" key="7">
    <source>
        <dbReference type="ARBA" id="ARBA00035257"/>
    </source>
</evidence>
<dbReference type="Pfam" id="PF07650">
    <property type="entry name" value="KH_2"/>
    <property type="match status" value="1"/>
</dbReference>
<evidence type="ECO:0000256" key="4">
    <source>
        <dbReference type="ARBA" id="ARBA00022980"/>
    </source>
</evidence>
<dbReference type="GO" id="GO:0019843">
    <property type="term" value="F:rRNA binding"/>
    <property type="evidence" value="ECO:0007669"/>
    <property type="project" value="UniProtKB-UniRule"/>
</dbReference>
<evidence type="ECO:0000256" key="6">
    <source>
        <dbReference type="ARBA" id="ARBA00024998"/>
    </source>
</evidence>
<evidence type="ECO:0000256" key="3">
    <source>
        <dbReference type="ARBA" id="ARBA00022884"/>
    </source>
</evidence>
<dbReference type="FunFam" id="3.30.300.20:FF:000001">
    <property type="entry name" value="30S ribosomal protein S3"/>
    <property type="match status" value="1"/>
</dbReference>
<dbReference type="EMBL" id="MFQB01000058">
    <property type="protein sequence ID" value="OGH64506.1"/>
    <property type="molecule type" value="Genomic_DNA"/>
</dbReference>
<comment type="subunit">
    <text evidence="8">Part of the 30S ribosomal subunit. Forms a tight complex with proteins S10 and S14.</text>
</comment>
<dbReference type="Pfam" id="PF00189">
    <property type="entry name" value="Ribosomal_S3_C"/>
    <property type="match status" value="1"/>
</dbReference>
<gene>
    <name evidence="8" type="primary">rpsC</name>
    <name evidence="10" type="ORF">A3J66_00975</name>
</gene>
<comment type="similarity">
    <text evidence="1 8">Belongs to the universal ribosomal protein uS3 family.</text>
</comment>
<dbReference type="GO" id="GO:0003735">
    <property type="term" value="F:structural constituent of ribosome"/>
    <property type="evidence" value="ECO:0007669"/>
    <property type="project" value="InterPro"/>
</dbReference>
<keyword evidence="2 8" id="KW-0699">rRNA-binding</keyword>
<feature type="domain" description="KH type-2" evidence="9">
    <location>
        <begin position="38"/>
        <end position="109"/>
    </location>
</feature>
<evidence type="ECO:0000256" key="5">
    <source>
        <dbReference type="ARBA" id="ARBA00023274"/>
    </source>
</evidence>
<dbReference type="GO" id="GO:0006412">
    <property type="term" value="P:translation"/>
    <property type="evidence" value="ECO:0007669"/>
    <property type="project" value="UniProtKB-UniRule"/>
</dbReference>
<keyword evidence="5 8" id="KW-0687">Ribonucleoprotein</keyword>
<dbReference type="PROSITE" id="PS50823">
    <property type="entry name" value="KH_TYPE_2"/>
    <property type="match status" value="1"/>
</dbReference>
<dbReference type="SUPFAM" id="SSF54814">
    <property type="entry name" value="Prokaryotic type KH domain (KH-domain type II)"/>
    <property type="match status" value="1"/>
</dbReference>
<dbReference type="GO" id="GO:0022627">
    <property type="term" value="C:cytosolic small ribosomal subunit"/>
    <property type="evidence" value="ECO:0007669"/>
    <property type="project" value="TreeGrafter"/>
</dbReference>
<dbReference type="STRING" id="1798680.A3J66_00975"/>
<dbReference type="GO" id="GO:0003729">
    <property type="term" value="F:mRNA binding"/>
    <property type="evidence" value="ECO:0007669"/>
    <property type="project" value="UniProtKB-UniRule"/>
</dbReference>
<protein>
    <recommendedName>
        <fullName evidence="7 8">Small ribosomal subunit protein uS3</fullName>
    </recommendedName>
</protein>
<dbReference type="Gene3D" id="3.30.1140.32">
    <property type="entry name" value="Ribosomal protein S3, C-terminal domain"/>
    <property type="match status" value="1"/>
</dbReference>
<proteinExistence type="inferred from homology"/>
<dbReference type="SUPFAM" id="SSF54821">
    <property type="entry name" value="Ribosomal protein S3 C-terminal domain"/>
    <property type="match status" value="1"/>
</dbReference>
<dbReference type="InterPro" id="IPR004044">
    <property type="entry name" value="KH_dom_type_2"/>
</dbReference>
<dbReference type="InterPro" id="IPR001351">
    <property type="entry name" value="Ribosomal_uS3_C"/>
</dbReference>
<dbReference type="Gene3D" id="3.30.300.20">
    <property type="match status" value="1"/>
</dbReference>
<keyword evidence="4 8" id="KW-0689">Ribosomal protein</keyword>
<dbReference type="NCBIfam" id="TIGR01009">
    <property type="entry name" value="rpsC_bact"/>
    <property type="match status" value="1"/>
</dbReference>
<name>A0A1F6LYQ7_9BACT</name>
<comment type="function">
    <text evidence="6 8">Binds the lower part of the 30S subunit head. Binds mRNA in the 70S ribosome, positioning it for translation.</text>
</comment>
<dbReference type="InterPro" id="IPR036419">
    <property type="entry name" value="Ribosomal_S3_C_sf"/>
</dbReference>
<accession>A0A1F6LYQ7</accession>
<evidence type="ECO:0000256" key="2">
    <source>
        <dbReference type="ARBA" id="ARBA00022730"/>
    </source>
</evidence>